<protein>
    <submittedName>
        <fullName evidence="2">Uncharacterized protein</fullName>
    </submittedName>
</protein>
<organism evidence="2 3">
    <name type="scientific">Colletotrichum gloeosporioides (strain Cg-14)</name>
    <name type="common">Anthracnose fungus</name>
    <name type="synonym">Glomerella cingulata</name>
    <dbReference type="NCBI Taxonomy" id="1237896"/>
    <lineage>
        <taxon>Eukaryota</taxon>
        <taxon>Fungi</taxon>
        <taxon>Dikarya</taxon>
        <taxon>Ascomycota</taxon>
        <taxon>Pezizomycotina</taxon>
        <taxon>Sordariomycetes</taxon>
        <taxon>Hypocreomycetidae</taxon>
        <taxon>Glomerellales</taxon>
        <taxon>Glomerellaceae</taxon>
        <taxon>Colletotrichum</taxon>
        <taxon>Colletotrichum gloeosporioides species complex</taxon>
    </lineage>
</organism>
<dbReference type="EMBL" id="AMYD01001128">
    <property type="protein sequence ID" value="EQB54479.1"/>
    <property type="molecule type" value="Genomic_DNA"/>
</dbReference>
<dbReference type="AlphaFoldDB" id="T0KQZ1"/>
<proteinExistence type="predicted"/>
<accession>T0KQZ1</accession>
<feature type="signal peptide" evidence="1">
    <location>
        <begin position="1"/>
        <end position="18"/>
    </location>
</feature>
<evidence type="ECO:0000313" key="3">
    <source>
        <dbReference type="Proteomes" id="UP000015530"/>
    </source>
</evidence>
<keyword evidence="1" id="KW-0732">Signal</keyword>
<dbReference type="Proteomes" id="UP000015530">
    <property type="component" value="Unassembled WGS sequence"/>
</dbReference>
<evidence type="ECO:0000313" key="2">
    <source>
        <dbReference type="EMBL" id="EQB54479.1"/>
    </source>
</evidence>
<reference evidence="3" key="1">
    <citation type="journal article" date="2013" name="Mol. Plant Microbe Interact.">
        <title>Global aspects of pacC regulation of pathogenicity genes in Colletotrichum gloeosporioides as revealed by transcriptome analysis.</title>
        <authorList>
            <person name="Alkan N."/>
            <person name="Meng X."/>
            <person name="Friedlander G."/>
            <person name="Reuveni E."/>
            <person name="Sukno S."/>
            <person name="Sherman A."/>
            <person name="Thon M."/>
            <person name="Fluhr R."/>
            <person name="Prusky D."/>
        </authorList>
    </citation>
    <scope>NUCLEOTIDE SEQUENCE [LARGE SCALE GENOMIC DNA]</scope>
    <source>
        <strain evidence="3">Cg-14</strain>
    </source>
</reference>
<dbReference type="OrthoDB" id="10343684at2759"/>
<feature type="chain" id="PRO_5004579282" evidence="1">
    <location>
        <begin position="19"/>
        <end position="66"/>
    </location>
</feature>
<evidence type="ECO:0000256" key="1">
    <source>
        <dbReference type="SAM" id="SignalP"/>
    </source>
</evidence>
<name>T0KQZ1_COLGC</name>
<gene>
    <name evidence="2" type="ORF">CGLO_05686</name>
</gene>
<sequence length="66" mass="6784">MQINAYLVVLASLAVTLAAELPSKVVQTAPHPVLAAREVCCTSPPGGGRCTCKANSRADCDKGICI</sequence>
<dbReference type="HOGENOM" id="CLU_2831053_0_0_1"/>
<comment type="caution">
    <text evidence="2">The sequence shown here is derived from an EMBL/GenBank/DDBJ whole genome shotgun (WGS) entry which is preliminary data.</text>
</comment>